<keyword evidence="14 16" id="KW-1015">Disulfide bond</keyword>
<keyword evidence="15 16" id="KW-0464">Manganese</keyword>
<name>A0ABN9ZZ54_PIPNA</name>
<evidence type="ECO:0000256" key="9">
    <source>
        <dbReference type="ARBA" id="ARBA00022734"/>
    </source>
</evidence>
<dbReference type="Pfam" id="PF00535">
    <property type="entry name" value="Glycos_transf_2"/>
    <property type="match status" value="1"/>
</dbReference>
<keyword evidence="10" id="KW-0735">Signal-anchor</keyword>
<keyword evidence="8 16" id="KW-0812">Transmembrane</keyword>
<evidence type="ECO:0000256" key="8">
    <source>
        <dbReference type="ARBA" id="ARBA00022692"/>
    </source>
</evidence>
<dbReference type="Gene3D" id="3.90.550.10">
    <property type="entry name" value="Spore Coat Polysaccharide Biosynthesis Protein SpsA, Chain A"/>
    <property type="match status" value="1"/>
</dbReference>
<dbReference type="SUPFAM" id="SSF53448">
    <property type="entry name" value="Nucleotide-diphospho-sugar transferases"/>
    <property type="match status" value="1"/>
</dbReference>
<reference evidence="19" key="1">
    <citation type="submission" date="2023-12" db="EMBL/GenBank/DDBJ databases">
        <authorList>
            <person name="Brown T."/>
        </authorList>
    </citation>
    <scope>NUCLEOTIDE SEQUENCE</scope>
</reference>
<dbReference type="InterPro" id="IPR035992">
    <property type="entry name" value="Ricin_B-like_lectins"/>
</dbReference>
<dbReference type="PANTHER" id="PTHR11675">
    <property type="entry name" value="N-ACETYLGALACTOSAMINYLTRANSFERASE"/>
    <property type="match status" value="1"/>
</dbReference>
<keyword evidence="7 16" id="KW-0808">Transferase</keyword>
<evidence type="ECO:0000256" key="6">
    <source>
        <dbReference type="ARBA" id="ARBA00022676"/>
    </source>
</evidence>
<evidence type="ECO:0000256" key="17">
    <source>
        <dbReference type="SAM" id="Coils"/>
    </source>
</evidence>
<keyword evidence="13 16" id="KW-0472">Membrane</keyword>
<dbReference type="Pfam" id="PF00652">
    <property type="entry name" value="Ricin_B_lectin"/>
    <property type="match status" value="1"/>
</dbReference>
<keyword evidence="9 16" id="KW-0430">Lectin</keyword>
<evidence type="ECO:0000256" key="4">
    <source>
        <dbReference type="ARBA" id="ARBA00005680"/>
    </source>
</evidence>
<evidence type="ECO:0000313" key="20">
    <source>
        <dbReference type="Proteomes" id="UP001314169"/>
    </source>
</evidence>
<comment type="cofactor">
    <cofactor evidence="1 16">
        <name>Mn(2+)</name>
        <dbReference type="ChEBI" id="CHEBI:29035"/>
    </cofactor>
</comment>
<keyword evidence="17" id="KW-0175">Coiled coil</keyword>
<keyword evidence="20" id="KW-1185">Reference proteome</keyword>
<evidence type="ECO:0000256" key="2">
    <source>
        <dbReference type="ARBA" id="ARBA00004323"/>
    </source>
</evidence>
<keyword evidence="12 16" id="KW-0333">Golgi apparatus</keyword>
<feature type="transmembrane region" description="Helical" evidence="16">
    <location>
        <begin position="7"/>
        <end position="28"/>
    </location>
</feature>
<dbReference type="Proteomes" id="UP001314169">
    <property type="component" value="Chromosome 3"/>
</dbReference>
<evidence type="ECO:0000259" key="18">
    <source>
        <dbReference type="SMART" id="SM00458"/>
    </source>
</evidence>
<organism evidence="19 20">
    <name type="scientific">Pipistrellus nathusii</name>
    <name type="common">Nathusius' pipistrelle</name>
    <dbReference type="NCBI Taxonomy" id="59473"/>
    <lineage>
        <taxon>Eukaryota</taxon>
        <taxon>Metazoa</taxon>
        <taxon>Chordata</taxon>
        <taxon>Craniata</taxon>
        <taxon>Vertebrata</taxon>
        <taxon>Euteleostomi</taxon>
        <taxon>Mammalia</taxon>
        <taxon>Eutheria</taxon>
        <taxon>Laurasiatheria</taxon>
        <taxon>Chiroptera</taxon>
        <taxon>Yangochiroptera</taxon>
        <taxon>Vespertilionidae</taxon>
        <taxon>Pipistrellus</taxon>
    </lineage>
</organism>
<dbReference type="InterPro" id="IPR045885">
    <property type="entry name" value="GalNAc-T"/>
</dbReference>
<dbReference type="CDD" id="cd02510">
    <property type="entry name" value="pp-GalNAc-T"/>
    <property type="match status" value="1"/>
</dbReference>
<evidence type="ECO:0000256" key="14">
    <source>
        <dbReference type="ARBA" id="ARBA00023157"/>
    </source>
</evidence>
<proteinExistence type="inferred from homology"/>
<evidence type="ECO:0000256" key="16">
    <source>
        <dbReference type="RuleBase" id="RU361242"/>
    </source>
</evidence>
<dbReference type="EMBL" id="OY882860">
    <property type="protein sequence ID" value="CAK6443098.1"/>
    <property type="molecule type" value="Genomic_DNA"/>
</dbReference>
<comment type="similarity">
    <text evidence="4 16">Belongs to the glycosyltransferase 2 family. GalNAc-T subfamily.</text>
</comment>
<keyword evidence="6 16" id="KW-0328">Glycosyltransferase</keyword>
<evidence type="ECO:0000313" key="19">
    <source>
        <dbReference type="EMBL" id="CAK6443098.1"/>
    </source>
</evidence>
<comment type="pathway">
    <text evidence="3 16">Protein modification; protein glycosylation.</text>
</comment>
<dbReference type="PROSITE" id="PS50231">
    <property type="entry name" value="RICIN_B_LECTIN"/>
    <property type="match status" value="1"/>
</dbReference>
<evidence type="ECO:0000256" key="11">
    <source>
        <dbReference type="ARBA" id="ARBA00022989"/>
    </source>
</evidence>
<dbReference type="PANTHER" id="PTHR11675:SF50">
    <property type="entry name" value="POLYPEPTIDE N-ACETYLGALACTOSAMINYLTRANSFERASE 8-RELATED"/>
    <property type="match status" value="1"/>
</dbReference>
<dbReference type="InterPro" id="IPR001173">
    <property type="entry name" value="Glyco_trans_2-like"/>
</dbReference>
<dbReference type="InterPro" id="IPR029044">
    <property type="entry name" value="Nucleotide-diphossugar_trans"/>
</dbReference>
<evidence type="ECO:0000256" key="3">
    <source>
        <dbReference type="ARBA" id="ARBA00004922"/>
    </source>
</evidence>
<evidence type="ECO:0000256" key="1">
    <source>
        <dbReference type="ARBA" id="ARBA00001936"/>
    </source>
</evidence>
<evidence type="ECO:0000256" key="12">
    <source>
        <dbReference type="ARBA" id="ARBA00023034"/>
    </source>
</evidence>
<evidence type="ECO:0000256" key="13">
    <source>
        <dbReference type="ARBA" id="ARBA00023136"/>
    </source>
</evidence>
<sequence length="618" mass="70611">MMLRRHLCKILCIGLTLIIVYNLVLVFYTKLSLQKLILGGVQKEPHLPLSERNEIMIKRLSQLELELQHLKESMKLSKRQPENVDKAVEAKANETKKHRPREKLFPNSALFKQWGEDLSEAQQKRAEDLFQKFGYNVYLSNLLPLNRSIPDTRHSRCLQKTYSSQLPSLSVILIFMNEALSIIQRAITSIINRTPSQLLKEIILVDDFSSNGELKANLDKHIKLYNQKYPGLLKIVRHTKRQGLAQARNTGREVATAEVVAILDAHIEVNAGWAEPILARIQEDHTVIVSPVFDNILFDTFELEEYSLAVDGFNWELWCRYDSLPKAWINLHDVTAPIKSPSIMGILAANRLFLGKIGSVDGGMLVYGGENVELSLRVWLCGGRIEVLPCSRIAHLERHHKPYALDLISAMRRNALRVAEIWMDEYKYMVYLAWNIPLQNSGIDYGNISSRMALRENLKCKTFDWYLKNVYPALKPIHNIVGYGRIKNSLNENDCLDRGPITGKTPIMYFCNEYSPQKIYYHLTGELYVGLISEAVAEDNCLTDPGSGENPTLEPCSKAAKNGLHIYWDFKSGRAIINRATKRCLEIKKVSIYYKPVLQTCTTQVWTIQHTLGDWGSN</sequence>
<evidence type="ECO:0000256" key="5">
    <source>
        <dbReference type="ARBA" id="ARBA00012644"/>
    </source>
</evidence>
<dbReference type="Gene3D" id="2.80.10.50">
    <property type="match status" value="1"/>
</dbReference>
<evidence type="ECO:0000256" key="10">
    <source>
        <dbReference type="ARBA" id="ARBA00022968"/>
    </source>
</evidence>
<feature type="domain" description="Ricin B lectin" evidence="18">
    <location>
        <begin position="481"/>
        <end position="609"/>
    </location>
</feature>
<evidence type="ECO:0000256" key="7">
    <source>
        <dbReference type="ARBA" id="ARBA00022679"/>
    </source>
</evidence>
<keyword evidence="11 16" id="KW-1133">Transmembrane helix</keyword>
<protein>
    <recommendedName>
        <fullName evidence="5 16">Polypeptide N-acetylgalactosaminyltransferase</fullName>
        <ecNumber evidence="16">2.4.1.-</ecNumber>
    </recommendedName>
    <alternativeName>
        <fullName evidence="16">Protein-UDP acetylgalactosaminyltransferase</fullName>
    </alternativeName>
</protein>
<feature type="coiled-coil region" evidence="17">
    <location>
        <begin position="53"/>
        <end position="80"/>
    </location>
</feature>
<comment type="subcellular location">
    <subcellularLocation>
        <location evidence="2 16">Golgi apparatus membrane</location>
        <topology evidence="2 16">Single-pass type II membrane protein</topology>
    </subcellularLocation>
</comment>
<dbReference type="InterPro" id="IPR000772">
    <property type="entry name" value="Ricin_B_lectin"/>
</dbReference>
<dbReference type="SUPFAM" id="SSF50370">
    <property type="entry name" value="Ricin B-like lectins"/>
    <property type="match status" value="1"/>
</dbReference>
<accession>A0ABN9ZZ54</accession>
<evidence type="ECO:0000256" key="15">
    <source>
        <dbReference type="ARBA" id="ARBA00023211"/>
    </source>
</evidence>
<dbReference type="SMART" id="SM00458">
    <property type="entry name" value="RICIN"/>
    <property type="match status" value="1"/>
</dbReference>
<gene>
    <name evidence="19" type="ORF">MPIPNATIZW_LOCUS11404</name>
</gene>
<dbReference type="EC" id="2.4.1.-" evidence="16"/>